<organism evidence="2 3">
    <name type="scientific">Micromonospora profundi</name>
    <dbReference type="NCBI Taxonomy" id="1420889"/>
    <lineage>
        <taxon>Bacteria</taxon>
        <taxon>Bacillati</taxon>
        <taxon>Actinomycetota</taxon>
        <taxon>Actinomycetes</taxon>
        <taxon>Micromonosporales</taxon>
        <taxon>Micromonosporaceae</taxon>
        <taxon>Micromonospora</taxon>
    </lineage>
</organism>
<keyword evidence="3" id="KW-1185">Reference proteome</keyword>
<evidence type="ECO:0000256" key="1">
    <source>
        <dbReference type="SAM" id="Phobius"/>
    </source>
</evidence>
<dbReference type="EMBL" id="CP130472">
    <property type="protein sequence ID" value="WLS43904.1"/>
    <property type="molecule type" value="Genomic_DNA"/>
</dbReference>
<keyword evidence="1" id="KW-0812">Transmembrane</keyword>
<keyword evidence="1" id="KW-0472">Membrane</keyword>
<proteinExistence type="predicted"/>
<name>A0AAJ6KXM1_9ACTN</name>
<evidence type="ECO:0000313" key="3">
    <source>
        <dbReference type="Proteomes" id="UP001235874"/>
    </source>
</evidence>
<dbReference type="RefSeq" id="WP_157553095.1">
    <property type="nucleotide sequence ID" value="NZ_CP130472.1"/>
</dbReference>
<feature type="transmembrane region" description="Helical" evidence="1">
    <location>
        <begin position="78"/>
        <end position="105"/>
    </location>
</feature>
<evidence type="ECO:0000313" key="2">
    <source>
        <dbReference type="EMBL" id="WLS43904.1"/>
    </source>
</evidence>
<dbReference type="Proteomes" id="UP001235874">
    <property type="component" value="Chromosome"/>
</dbReference>
<dbReference type="KEGG" id="mprn:Q3V37_21170"/>
<sequence length="201" mass="19731">MRSPTVTGGVARTTRAAPPTVVAWDYAARHRFLESVAVVVHTIGLPVFVTPRAPCLEQNDPGCTVATDGGFGFAVVGFGFGAAVVAFGLGAAVVVFGLGLVVVGFTIGRGVGSPLVSCGPGVGLDAAGSGIVDGGASGVALASSARRSLAVGAVCVAAAVGFLSLSSVVSAPMVPTPQHSKTEIAAAIPTAPRLPIFFFAG</sequence>
<reference evidence="2 3" key="1">
    <citation type="submission" date="2023-07" db="EMBL/GenBank/DDBJ databases">
        <title>Micromonospora profundi TRM 95458 converts glycerol to a new osmotic compound.</title>
        <authorList>
            <person name="Lu D."/>
        </authorList>
    </citation>
    <scope>NUCLEOTIDE SEQUENCE [LARGE SCALE GENOMIC DNA]</scope>
    <source>
        <strain evidence="2 3">TRM95458</strain>
    </source>
</reference>
<protein>
    <submittedName>
        <fullName evidence="2">Uncharacterized protein</fullName>
    </submittedName>
</protein>
<accession>A0AAJ6KXM1</accession>
<dbReference type="AlphaFoldDB" id="A0AAJ6KXM1"/>
<keyword evidence="1" id="KW-1133">Transmembrane helix</keyword>
<feature type="transmembrane region" description="Helical" evidence="1">
    <location>
        <begin position="149"/>
        <end position="169"/>
    </location>
</feature>
<gene>
    <name evidence="2" type="ORF">Q3V37_21170</name>
</gene>